<evidence type="ECO:0000313" key="3">
    <source>
        <dbReference type="Proteomes" id="UP001595648"/>
    </source>
</evidence>
<reference evidence="3" key="1">
    <citation type="journal article" date="2019" name="Int. J. Syst. Evol. Microbiol.">
        <title>The Global Catalogue of Microorganisms (GCM) 10K type strain sequencing project: providing services to taxonomists for standard genome sequencing and annotation.</title>
        <authorList>
            <consortium name="The Broad Institute Genomics Platform"/>
            <consortium name="The Broad Institute Genome Sequencing Center for Infectious Disease"/>
            <person name="Wu L."/>
            <person name="Ma J."/>
        </authorList>
    </citation>
    <scope>NUCLEOTIDE SEQUENCE [LARGE SCALE GENOMIC DNA]</scope>
    <source>
        <strain evidence="3">ICMP 19515</strain>
    </source>
</reference>
<feature type="signal peptide" evidence="1">
    <location>
        <begin position="1"/>
        <end position="29"/>
    </location>
</feature>
<keyword evidence="1" id="KW-0732">Signal</keyword>
<organism evidence="2 3">
    <name type="scientific">Mesorhizobium cantuariense</name>
    <dbReference type="NCBI Taxonomy" id="1300275"/>
    <lineage>
        <taxon>Bacteria</taxon>
        <taxon>Pseudomonadati</taxon>
        <taxon>Pseudomonadota</taxon>
        <taxon>Alphaproteobacteria</taxon>
        <taxon>Hyphomicrobiales</taxon>
        <taxon>Phyllobacteriaceae</taxon>
        <taxon>Mesorhizobium</taxon>
    </lineage>
</organism>
<proteinExistence type="predicted"/>
<feature type="chain" id="PRO_5046123573" description="Periplasmic heavy metal sensor" evidence="1">
    <location>
        <begin position="30"/>
        <end position="145"/>
    </location>
</feature>
<gene>
    <name evidence="2" type="ORF">ACFOJ9_30330</name>
</gene>
<sequence>MRSFIPRTSLRTATLTALLIAVPLAGAYAAGHHNKGALDATAPTDFTGPRIEGLIQQVQGVHQGIVDARQANNITPAVAQHLEMRTARISQAAEKIAASDHGRIPAAQYHDLLRRLDNVDQRLRVDTGSGFLMGDGDDDGNYPNG</sequence>
<evidence type="ECO:0000256" key="1">
    <source>
        <dbReference type="SAM" id="SignalP"/>
    </source>
</evidence>
<dbReference type="EMBL" id="JBHRVD010000001">
    <property type="protein sequence ID" value="MFC3326026.1"/>
    <property type="molecule type" value="Genomic_DNA"/>
</dbReference>
<comment type="caution">
    <text evidence="2">The sequence shown here is derived from an EMBL/GenBank/DDBJ whole genome shotgun (WGS) entry which is preliminary data.</text>
</comment>
<evidence type="ECO:0008006" key="4">
    <source>
        <dbReference type="Google" id="ProtNLM"/>
    </source>
</evidence>
<name>A0ABV7MVN2_9HYPH</name>
<protein>
    <recommendedName>
        <fullName evidence="4">Periplasmic heavy metal sensor</fullName>
    </recommendedName>
</protein>
<keyword evidence="3" id="KW-1185">Reference proteome</keyword>
<evidence type="ECO:0000313" key="2">
    <source>
        <dbReference type="EMBL" id="MFC3326026.1"/>
    </source>
</evidence>
<dbReference type="RefSeq" id="WP_378984533.1">
    <property type="nucleotide sequence ID" value="NZ_JBHRVD010000001.1"/>
</dbReference>
<accession>A0ABV7MVN2</accession>
<dbReference type="Proteomes" id="UP001595648">
    <property type="component" value="Unassembled WGS sequence"/>
</dbReference>